<dbReference type="AlphaFoldDB" id="A0A1Q9DFQ6"/>
<organism evidence="2 3">
    <name type="scientific">Symbiodinium microadriaticum</name>
    <name type="common">Dinoflagellate</name>
    <name type="synonym">Zooxanthella microadriatica</name>
    <dbReference type="NCBI Taxonomy" id="2951"/>
    <lineage>
        <taxon>Eukaryota</taxon>
        <taxon>Sar</taxon>
        <taxon>Alveolata</taxon>
        <taxon>Dinophyceae</taxon>
        <taxon>Suessiales</taxon>
        <taxon>Symbiodiniaceae</taxon>
        <taxon>Symbiodinium</taxon>
    </lineage>
</organism>
<evidence type="ECO:0000313" key="3">
    <source>
        <dbReference type="Proteomes" id="UP000186817"/>
    </source>
</evidence>
<dbReference type="Proteomes" id="UP000186817">
    <property type="component" value="Unassembled WGS sequence"/>
</dbReference>
<keyword evidence="3" id="KW-1185">Reference proteome</keyword>
<protein>
    <submittedName>
        <fullName evidence="2">Uncharacterized protein</fullName>
    </submittedName>
</protein>
<proteinExistence type="predicted"/>
<reference evidence="2 3" key="1">
    <citation type="submission" date="2016-02" db="EMBL/GenBank/DDBJ databases">
        <title>Genome analysis of coral dinoflagellate symbionts highlights evolutionary adaptations to a symbiotic lifestyle.</title>
        <authorList>
            <person name="Aranda M."/>
            <person name="Li Y."/>
            <person name="Liew Y.J."/>
            <person name="Baumgarten S."/>
            <person name="Simakov O."/>
            <person name="Wilson M."/>
            <person name="Piel J."/>
            <person name="Ashoor H."/>
            <person name="Bougouffa S."/>
            <person name="Bajic V.B."/>
            <person name="Ryu T."/>
            <person name="Ravasi T."/>
            <person name="Bayer T."/>
            <person name="Micklem G."/>
            <person name="Kim H."/>
            <person name="Bhak J."/>
            <person name="Lajeunesse T.C."/>
            <person name="Voolstra C.R."/>
        </authorList>
    </citation>
    <scope>NUCLEOTIDE SEQUENCE [LARGE SCALE GENOMIC DNA]</scope>
    <source>
        <strain evidence="2 3">CCMP2467</strain>
    </source>
</reference>
<dbReference type="OrthoDB" id="412246at2759"/>
<comment type="caution">
    <text evidence="2">The sequence shown here is derived from an EMBL/GenBank/DDBJ whole genome shotgun (WGS) entry which is preliminary data.</text>
</comment>
<accession>A0A1Q9DFQ6</accession>
<feature type="region of interest" description="Disordered" evidence="1">
    <location>
        <begin position="92"/>
        <end position="116"/>
    </location>
</feature>
<gene>
    <name evidence="2" type="ORF">AK812_SmicGene24022</name>
</gene>
<name>A0A1Q9DFQ6_SYMMI</name>
<dbReference type="EMBL" id="LSRX01000562">
    <property type="protein sequence ID" value="OLP93995.1"/>
    <property type="molecule type" value="Genomic_DNA"/>
</dbReference>
<sequence length="511" mass="56037">MALPTTLAELKEWLSIDSQAVPLLVRGDGRRQALVNDADVQAAILVTEETGETLQVEVRSLPPYSGVRTFRIPARPRTAEAIGPPCRVATQLRGRQPPDAKAAESPEYSSSPPGLNVLDLAEDKEAASEDPAGISHCCKDSTSLMEALGLADPYAALCRRVQRSADFVEESLHQHRLDVALDRGRIVRPPSSHGRPKVHSRDLAKLRGLLAKLSQLQSSMDDVLLQRHVVASWEIPDALPLLAQDVPRRGGWKLRPRRKFWCSSCSSLGPFAEITFRLYPAGDGDAAKGDSVIYFWAEVAPRLSFAFTVQVGETEMAQQTWYQEVLQIFAADAACLPSCTRQEEAGPVTFSGPNFRAHLSQLKGTGVNKLTTEYYNSTTDRSTQVVHAAELSEQMMVSRRSIREFLEGLGLKNKEDSQPSQPVLPWSSTELLPTLLAPNSGLQPHSPHPRLLLDLCLSEELLRLHGDMSAFKLLQTLDETSRLRQAFAVDCVELCAAPLALIVLVFTGAGV</sequence>
<evidence type="ECO:0000313" key="2">
    <source>
        <dbReference type="EMBL" id="OLP93995.1"/>
    </source>
</evidence>
<evidence type="ECO:0000256" key="1">
    <source>
        <dbReference type="SAM" id="MobiDB-lite"/>
    </source>
</evidence>